<proteinExistence type="predicted"/>
<dbReference type="Proteomes" id="UP000054925">
    <property type="component" value="Unassembled WGS sequence"/>
</dbReference>
<reference evidence="1" key="1">
    <citation type="submission" date="2016-01" db="EMBL/GenBank/DDBJ databases">
        <authorList>
            <person name="Peeters C."/>
        </authorList>
    </citation>
    <scope>NUCLEOTIDE SEQUENCE [LARGE SCALE GENOMIC DNA]</scope>
    <source>
        <strain evidence="1">LMG 22937</strain>
    </source>
</reference>
<organism evidence="1 2">
    <name type="scientific">Caballeronia terrestris</name>
    <dbReference type="NCBI Taxonomy" id="1226301"/>
    <lineage>
        <taxon>Bacteria</taxon>
        <taxon>Pseudomonadati</taxon>
        <taxon>Pseudomonadota</taxon>
        <taxon>Betaproteobacteria</taxon>
        <taxon>Burkholderiales</taxon>
        <taxon>Burkholderiaceae</taxon>
        <taxon>Caballeronia</taxon>
    </lineage>
</organism>
<gene>
    <name evidence="1" type="ORF">AWB67_07597</name>
</gene>
<accession>A0A158L503</accession>
<keyword evidence="2" id="KW-1185">Reference proteome</keyword>
<comment type="caution">
    <text evidence="1">The sequence shown here is derived from an EMBL/GenBank/DDBJ whole genome shotgun (WGS) entry which is preliminary data.</text>
</comment>
<evidence type="ECO:0000313" key="2">
    <source>
        <dbReference type="Proteomes" id="UP000054925"/>
    </source>
</evidence>
<protein>
    <submittedName>
        <fullName evidence="1">Uncharacterized protein</fullName>
    </submittedName>
</protein>
<evidence type="ECO:0000313" key="1">
    <source>
        <dbReference type="EMBL" id="SAL88438.1"/>
    </source>
</evidence>
<dbReference type="AlphaFoldDB" id="A0A158L503"/>
<dbReference type="EMBL" id="FCOL02000479">
    <property type="protein sequence ID" value="SAL88438.1"/>
    <property type="molecule type" value="Genomic_DNA"/>
</dbReference>
<name>A0A158L503_9BURK</name>
<sequence length="80" mass="9354">MAPKRRRKFLSHELRSIDGEIAHIRFAIEWELSEGDSAPVLAIAYWRQRLLDLLGGRSLIANQRDAIFGLLKRIEQYDDF</sequence>